<keyword evidence="4" id="KW-0496">Mitochondrion</keyword>
<evidence type="ECO:0000313" key="6">
    <source>
        <dbReference type="Proteomes" id="UP000290189"/>
    </source>
</evidence>
<feature type="signal peptide" evidence="2">
    <location>
        <begin position="1"/>
        <end position="18"/>
    </location>
</feature>
<reference evidence="3 5" key="1">
    <citation type="submission" date="2015-02" db="EMBL/GenBank/DDBJ databases">
        <authorList>
            <person name="Chooi Y.-H."/>
        </authorList>
    </citation>
    <scope>NUCLEOTIDE SEQUENCE [LARGE SCALE GENOMIC DNA]</scope>
    <source>
        <strain evidence="3">E3</strain>
    </source>
</reference>
<evidence type="ECO:0000256" key="1">
    <source>
        <dbReference type="SAM" id="MobiDB-lite"/>
    </source>
</evidence>
<organism evidence="3 5">
    <name type="scientific">Plasmodiophora brassicae</name>
    <name type="common">Clubroot disease agent</name>
    <dbReference type="NCBI Taxonomy" id="37360"/>
    <lineage>
        <taxon>Eukaryota</taxon>
        <taxon>Sar</taxon>
        <taxon>Rhizaria</taxon>
        <taxon>Endomyxa</taxon>
        <taxon>Phytomyxea</taxon>
        <taxon>Plasmodiophorida</taxon>
        <taxon>Plasmodiophoridae</taxon>
        <taxon>Plasmodiophora</taxon>
    </lineage>
</organism>
<evidence type="ECO:0000313" key="3">
    <source>
        <dbReference type="EMBL" id="CEP03821.1"/>
    </source>
</evidence>
<dbReference type="Gene3D" id="1.10.555.10">
    <property type="entry name" value="Rho GTPase activation protein"/>
    <property type="match status" value="1"/>
</dbReference>
<geneLocation type="mitochondrion" evidence="4"/>
<protein>
    <recommendedName>
        <fullName evidence="7">Rho-GAP domain-containing protein</fullName>
    </recommendedName>
</protein>
<dbReference type="SUPFAM" id="SSF48350">
    <property type="entry name" value="GTPase activation domain, GAP"/>
    <property type="match status" value="1"/>
</dbReference>
<proteinExistence type="predicted"/>
<name>A0A0G4J908_PLABS</name>
<keyword evidence="2" id="KW-0732">Signal</keyword>
<accession>A0A0G4J908</accession>
<evidence type="ECO:0000313" key="5">
    <source>
        <dbReference type="Proteomes" id="UP000039324"/>
    </source>
</evidence>
<gene>
    <name evidence="3" type="ORF">PBRA_003428</name>
    <name evidence="4" type="ORF">PLBR_LOCUS6991</name>
</gene>
<dbReference type="InterPro" id="IPR008936">
    <property type="entry name" value="Rho_GTPase_activation_prot"/>
</dbReference>
<feature type="chain" id="PRO_5035990881" description="Rho-GAP domain-containing protein" evidence="2">
    <location>
        <begin position="19"/>
        <end position="340"/>
    </location>
</feature>
<dbReference type="Proteomes" id="UP000290189">
    <property type="component" value="Unassembled WGS sequence"/>
</dbReference>
<dbReference type="Proteomes" id="UP000039324">
    <property type="component" value="Unassembled WGS sequence"/>
</dbReference>
<dbReference type="AlphaFoldDB" id="A0A0G4J908"/>
<dbReference type="EMBL" id="CDSF01000155">
    <property type="protein sequence ID" value="CEP03821.1"/>
    <property type="molecule type" value="Genomic_DNA"/>
</dbReference>
<sequence length="340" mass="38027">MPIGIAVCAVLLFGSACGDPPRNGSLVDQAERHRVRHSKSYPDLSGLAFSTDLRRTSSGHPASGDDVRQQPLRKTIRRFASLMFAKDWRDSRGPADSESSLSSTSAWKRPLLRLKSKLRRRPSRSTLLESRDQSGPASASSDEHRLEPVPSRRVHPYGDPFLDDVPHVVRVLINTIYGGTDMSPTSVQGVFRVAPALKGVDDAMAELAKYHTEMPDADKQNTKRAAAFYMKRWLREQAERGYPLLPDSAVQIVMHGNSVLHVMDMLCAGRRHTLYELRDLLRWLVRVQLPLPAGESITLDSLAMLLAPSLMNQYFLGLDDGIPYRIGFLPIFQRWLLSSS</sequence>
<reference evidence="4 6" key="2">
    <citation type="submission" date="2018-03" db="EMBL/GenBank/DDBJ databases">
        <authorList>
            <person name="Fogelqvist J."/>
        </authorList>
    </citation>
    <scope>NUCLEOTIDE SEQUENCE [LARGE SCALE GENOMIC DNA]</scope>
</reference>
<evidence type="ECO:0000256" key="2">
    <source>
        <dbReference type="SAM" id="SignalP"/>
    </source>
</evidence>
<dbReference type="EMBL" id="OVEO01000012">
    <property type="protein sequence ID" value="SPQ99776.1"/>
    <property type="molecule type" value="Genomic_DNA"/>
</dbReference>
<keyword evidence="5" id="KW-1185">Reference proteome</keyword>
<evidence type="ECO:0000313" key="4">
    <source>
        <dbReference type="EMBL" id="SPQ99776.1"/>
    </source>
</evidence>
<evidence type="ECO:0008006" key="7">
    <source>
        <dbReference type="Google" id="ProtNLM"/>
    </source>
</evidence>
<feature type="region of interest" description="Disordered" evidence="1">
    <location>
        <begin position="118"/>
        <end position="152"/>
    </location>
</feature>